<dbReference type="AlphaFoldDB" id="A0A4R1QLI6"/>
<organism evidence="1 2">
    <name type="scientific">Hydrogenispora ethanolica</name>
    <dbReference type="NCBI Taxonomy" id="1082276"/>
    <lineage>
        <taxon>Bacteria</taxon>
        <taxon>Bacillati</taxon>
        <taxon>Bacillota</taxon>
        <taxon>Hydrogenispora</taxon>
    </lineage>
</organism>
<dbReference type="PANTHER" id="PTHR32305:SF15">
    <property type="entry name" value="PROTEIN RHSA-RELATED"/>
    <property type="match status" value="1"/>
</dbReference>
<dbReference type="InterPro" id="IPR050708">
    <property type="entry name" value="T6SS_VgrG/RHS"/>
</dbReference>
<dbReference type="NCBIfam" id="TIGR01643">
    <property type="entry name" value="YD_repeat_2x"/>
    <property type="match status" value="2"/>
</dbReference>
<dbReference type="Proteomes" id="UP000295008">
    <property type="component" value="Unassembled WGS sequence"/>
</dbReference>
<dbReference type="InterPro" id="IPR006530">
    <property type="entry name" value="YD"/>
</dbReference>
<dbReference type="InterPro" id="IPR031325">
    <property type="entry name" value="RHS_repeat"/>
</dbReference>
<evidence type="ECO:0000313" key="2">
    <source>
        <dbReference type="Proteomes" id="UP000295008"/>
    </source>
</evidence>
<name>A0A4R1QLI6_HYDET</name>
<keyword evidence="2" id="KW-1185">Reference proteome</keyword>
<dbReference type="EMBL" id="SLUN01000063">
    <property type="protein sequence ID" value="TCL54496.1"/>
    <property type="molecule type" value="Genomic_DNA"/>
</dbReference>
<dbReference type="Gene3D" id="2.180.10.10">
    <property type="entry name" value="RHS repeat-associated core"/>
    <property type="match status" value="2"/>
</dbReference>
<proteinExistence type="predicted"/>
<sequence length="989" mass="111792">MKKIIAKIFLMIFLLLGGLYYAAPSLASAGEMRTFKLEKGRSAQFHIQDLDVEVPADAGVTEISAQEIETDLSGINVPPGFKALRAFRFGPHGARFRSPIKARLKFDAQMIPSGYTLDDVRLYYINREEKRLEVVRDQFFSREKGQLIAPLQHFSDYTVGVGGGWDGNGINPFVDYINTGESHVNAYTRKHFSILPIIDLPSKGMDTKVNLLYNTATHTWSFSKFSYDEGNLQFPSGDSYYVPTSAREYEVTETYKFYQQDGIPMSLKYGPGTVTGPRHDKTYHNGLLKEITLQNGTKIDLSGFTIEQNYGTQIIIDSNGNQTKYFYTVYDLSYSRHYGGKDGNEVTYTIIINTLASIVDSAGRTFYFRYLVDTTAHTVTFQRIEQLLSNGSYKTILSYSRSGNTDIFTDALGKITKYTDNGYIYYPNGSSVKLTYGLELDKSYKQQTVLQKQEFYQPNQTQPYQTITYSGKLNSYTDVNDGASRTRYTFDDLGNTTKTEVYDLNGQLQKTITHAGIVNRHPGTVSVQYATGGVLGTAATTKYEYDDWLNTTRVLDPYGAETRMAYANTNSNKSLSQFNAAYQNALYTTAAGYDRLLTKATLVHDPVHSTNQLNQSHYQYDSKGNLLMERNWTNNTYLDTKYTYDAYGNVLSKTDANGNILNFEYRSDAPYNSAYLTAVKRSDGTILAGYDYDTNLGRRIRATDPKGNIFTYQYDAVGRMTQAQQLDSAVGITKKITYLDAESRVELQYGNTGQWQYGRIDYDPLLGKPVKIQRQQNGQWVIQREFGYDANGRLAWEKGNLPNRTNHRYDALGREIQTQYPDGSSVTRAWADRQLTITDGNGNQSIQQYDLMDRLTQTVRKADANTAYTTTSIYDTASHVVQTTNARSAKTTYSYDNLGRLTKVEYPQDGTNPMAAESYTYDNVGNLKTKTAGSRTKTLGYEFFAGYRLKTVTEPDRTVTYTYDNNDNPLTQTVSNGMSYTYAYDSRNR</sequence>
<gene>
    <name evidence="1" type="ORF">EDC14_106313</name>
</gene>
<feature type="non-terminal residue" evidence="1">
    <location>
        <position position="989"/>
    </location>
</feature>
<evidence type="ECO:0000313" key="1">
    <source>
        <dbReference type="EMBL" id="TCL54496.1"/>
    </source>
</evidence>
<dbReference type="Pfam" id="PF05593">
    <property type="entry name" value="RHS_repeat"/>
    <property type="match status" value="2"/>
</dbReference>
<dbReference type="PANTHER" id="PTHR32305">
    <property type="match status" value="1"/>
</dbReference>
<dbReference type="OrthoDB" id="41445at2"/>
<protein>
    <submittedName>
        <fullName evidence="1">YD repeat-containing protein</fullName>
    </submittedName>
</protein>
<comment type="caution">
    <text evidence="1">The sequence shown here is derived from an EMBL/GenBank/DDBJ whole genome shotgun (WGS) entry which is preliminary data.</text>
</comment>
<reference evidence="1 2" key="1">
    <citation type="submission" date="2019-03" db="EMBL/GenBank/DDBJ databases">
        <title>Genomic Encyclopedia of Type Strains, Phase IV (KMG-IV): sequencing the most valuable type-strain genomes for metagenomic binning, comparative biology and taxonomic classification.</title>
        <authorList>
            <person name="Goeker M."/>
        </authorList>
    </citation>
    <scope>NUCLEOTIDE SEQUENCE [LARGE SCALE GENOMIC DNA]</scope>
    <source>
        <strain evidence="1 2">LX-B</strain>
    </source>
</reference>
<accession>A0A4R1QLI6</accession>